<proteinExistence type="predicted"/>
<dbReference type="GO" id="GO:0034992">
    <property type="term" value="C:microtubule organizing center attachment site"/>
    <property type="evidence" value="ECO:0007669"/>
    <property type="project" value="TreeGrafter"/>
</dbReference>
<keyword evidence="9" id="KW-1185">Reference proteome</keyword>
<dbReference type="InterPro" id="IPR018617">
    <property type="entry name" value="Ima1_N"/>
</dbReference>
<feature type="transmembrane region" description="Helical" evidence="6">
    <location>
        <begin position="293"/>
        <end position="316"/>
    </location>
</feature>
<keyword evidence="3 6" id="KW-1133">Transmembrane helix</keyword>
<gene>
    <name evidence="8" type="ORF">MCAP1_000283</name>
</gene>
<evidence type="ECO:0000313" key="8">
    <source>
        <dbReference type="EMBL" id="WFD18071.1"/>
    </source>
</evidence>
<dbReference type="EMBL" id="CP119908">
    <property type="protein sequence ID" value="WFD18071.1"/>
    <property type="molecule type" value="Genomic_DNA"/>
</dbReference>
<protein>
    <recommendedName>
        <fullName evidence="7">Ima1 N-terminal domain-containing protein</fullName>
    </recommendedName>
</protein>
<keyword evidence="4 6" id="KW-0472">Membrane</keyword>
<dbReference type="GO" id="GO:0044732">
    <property type="term" value="C:mitotic spindle pole body"/>
    <property type="evidence" value="ECO:0007669"/>
    <property type="project" value="TreeGrafter"/>
</dbReference>
<keyword evidence="2 6" id="KW-0812">Transmembrane</keyword>
<evidence type="ECO:0000259" key="7">
    <source>
        <dbReference type="Pfam" id="PF09779"/>
    </source>
</evidence>
<feature type="transmembrane region" description="Helical" evidence="6">
    <location>
        <begin position="267"/>
        <end position="287"/>
    </location>
</feature>
<evidence type="ECO:0000256" key="1">
    <source>
        <dbReference type="ARBA" id="ARBA00004473"/>
    </source>
</evidence>
<evidence type="ECO:0000256" key="2">
    <source>
        <dbReference type="ARBA" id="ARBA00022692"/>
    </source>
</evidence>
<dbReference type="Pfam" id="PF09779">
    <property type="entry name" value="Ima1_N"/>
    <property type="match status" value="1"/>
</dbReference>
<dbReference type="AlphaFoldDB" id="A0AAF0E4L4"/>
<dbReference type="Proteomes" id="UP001220961">
    <property type="component" value="Chromosome 1"/>
</dbReference>
<comment type="subcellular location">
    <subcellularLocation>
        <location evidence="1">Nucleus inner membrane</location>
        <topology evidence="1">Multi-pass membrane protein</topology>
    </subcellularLocation>
</comment>
<evidence type="ECO:0000256" key="3">
    <source>
        <dbReference type="ARBA" id="ARBA00022989"/>
    </source>
</evidence>
<feature type="domain" description="Ima1 N-terminal" evidence="7">
    <location>
        <begin position="50"/>
        <end position="159"/>
    </location>
</feature>
<reference evidence="8" key="1">
    <citation type="submission" date="2023-03" db="EMBL/GenBank/DDBJ databases">
        <title>Mating type loci evolution in Malassezia.</title>
        <authorList>
            <person name="Coelho M.A."/>
        </authorList>
    </citation>
    <scope>NUCLEOTIDE SEQUENCE</scope>
    <source>
        <strain evidence="8">CBS 10434</strain>
    </source>
</reference>
<dbReference type="PANTHER" id="PTHR28538:SF1">
    <property type="entry name" value="INTEGRAL INNER NUCLEAR MEMBRANE PROTEIN IMA1"/>
    <property type="match status" value="1"/>
</dbReference>
<name>A0AAF0E4L4_9BASI</name>
<dbReference type="InterPro" id="IPR042321">
    <property type="entry name" value="Ima1"/>
</dbReference>
<evidence type="ECO:0000256" key="4">
    <source>
        <dbReference type="ARBA" id="ARBA00023136"/>
    </source>
</evidence>
<dbReference type="GO" id="GO:0005637">
    <property type="term" value="C:nuclear inner membrane"/>
    <property type="evidence" value="ECO:0007669"/>
    <property type="project" value="UniProtKB-SubCell"/>
</dbReference>
<dbReference type="PANTHER" id="PTHR28538">
    <property type="entry name" value="INTEGRAL INNER NUCLEAR MEMBRANE PROTEIN IMA1"/>
    <property type="match status" value="1"/>
</dbReference>
<evidence type="ECO:0000256" key="6">
    <source>
        <dbReference type="SAM" id="Phobius"/>
    </source>
</evidence>
<accession>A0AAF0E4L4</accession>
<sequence>MWRLGRRRQHVAACHFCGTESVIVPPYGAESALRKAAQGMDARSHPLSSGTSTRWFCAVCHMWNHRDEHGRVLDLYERPMWDADLNHDAFATRQAPARASSVFCRSCLANQTIVANLLANYLSDDDESTDTERMAAYPAYRESLEARYPVVCNACAPRVEAHLEKNHERVRSEALSYWISRHAEAASAPAESPEVPRRHRAWHATYAAFVLGAGTVGPLSMALSLPAWLCVSISAVACLPTWWDSCAAHKDRLDARAIRYGTCGERVWQVAQLLLWLLRLAMVYLWVTGADTRVVTALGALHAVLCVGAVQAYRLVPHAPLHLAPRPLERPAARPVAPVVAPPLAALSLADEPQMGAPVDTLWPAPPSPEAMDVDPEPAPRVPRDFSLAPPQFGGRMSSGLEDMFGQALRLDAPSAAASRAGRGRSMLWWPWL</sequence>
<evidence type="ECO:0000256" key="5">
    <source>
        <dbReference type="ARBA" id="ARBA00023242"/>
    </source>
</evidence>
<dbReference type="GO" id="GO:0034506">
    <property type="term" value="C:chromosome, centromeric core domain"/>
    <property type="evidence" value="ECO:0007669"/>
    <property type="project" value="TreeGrafter"/>
</dbReference>
<organism evidence="8 9">
    <name type="scientific">Malassezia caprae</name>
    <dbReference type="NCBI Taxonomy" id="1381934"/>
    <lineage>
        <taxon>Eukaryota</taxon>
        <taxon>Fungi</taxon>
        <taxon>Dikarya</taxon>
        <taxon>Basidiomycota</taxon>
        <taxon>Ustilaginomycotina</taxon>
        <taxon>Malasseziomycetes</taxon>
        <taxon>Malasseziales</taxon>
        <taxon>Malasseziaceae</taxon>
        <taxon>Malassezia</taxon>
    </lineage>
</organism>
<keyword evidence="5" id="KW-0539">Nucleus</keyword>
<dbReference type="GO" id="GO:0071765">
    <property type="term" value="P:nuclear inner membrane organization"/>
    <property type="evidence" value="ECO:0007669"/>
    <property type="project" value="InterPro"/>
</dbReference>
<feature type="transmembrane region" description="Helical" evidence="6">
    <location>
        <begin position="201"/>
        <end position="219"/>
    </location>
</feature>
<evidence type="ECO:0000313" key="9">
    <source>
        <dbReference type="Proteomes" id="UP001220961"/>
    </source>
</evidence>